<keyword evidence="3 4" id="KW-0808">Transferase</keyword>
<reference evidence="7" key="1">
    <citation type="submission" date="2015-09" db="EMBL/GenBank/DDBJ databases">
        <authorList>
            <person name="Rodrigo-Torres Lidia"/>
            <person name="Arahal R.David."/>
        </authorList>
    </citation>
    <scope>NUCLEOTIDE SEQUENCE [LARGE SCALE GENOMIC DNA]</scope>
    <source>
        <strain evidence="7">CECT 7735</strain>
    </source>
</reference>
<evidence type="ECO:0000313" key="7">
    <source>
        <dbReference type="Proteomes" id="UP000051870"/>
    </source>
</evidence>
<dbReference type="InterPro" id="IPR038601">
    <property type="entry name" value="MttB-like_sf"/>
</dbReference>
<evidence type="ECO:0000256" key="3">
    <source>
        <dbReference type="ARBA" id="ARBA00022679"/>
    </source>
</evidence>
<dbReference type="Proteomes" id="UP000051870">
    <property type="component" value="Unassembled WGS sequence"/>
</dbReference>
<dbReference type="STRING" id="1715693.PH7735_00792"/>
<keyword evidence="7" id="KW-1185">Reference proteome</keyword>
<dbReference type="GO" id="GO:0008168">
    <property type="term" value="F:methyltransferase activity"/>
    <property type="evidence" value="ECO:0007669"/>
    <property type="project" value="UniProtKB-KW"/>
</dbReference>
<dbReference type="InterPro" id="IPR010426">
    <property type="entry name" value="MTTB_MeTrfase"/>
</dbReference>
<feature type="region of interest" description="Disordered" evidence="5">
    <location>
        <begin position="1"/>
        <end position="27"/>
    </location>
</feature>
<dbReference type="EC" id="2.1.1.-" evidence="4"/>
<organism evidence="6 7">
    <name type="scientific">Shimia thalassica</name>
    <dbReference type="NCBI Taxonomy" id="1715693"/>
    <lineage>
        <taxon>Bacteria</taxon>
        <taxon>Pseudomonadati</taxon>
        <taxon>Pseudomonadota</taxon>
        <taxon>Alphaproteobacteria</taxon>
        <taxon>Rhodobacterales</taxon>
        <taxon>Roseobacteraceae</taxon>
    </lineage>
</organism>
<keyword evidence="2 6" id="KW-0489">Methyltransferase</keyword>
<dbReference type="RefSeq" id="WP_058309986.1">
    <property type="nucleotide sequence ID" value="NZ_CYTW01000001.1"/>
</dbReference>
<dbReference type="AlphaFoldDB" id="A0A0P1IMW1"/>
<dbReference type="GO" id="GO:0032259">
    <property type="term" value="P:methylation"/>
    <property type="evidence" value="ECO:0007669"/>
    <property type="project" value="UniProtKB-KW"/>
</dbReference>
<proteinExistence type="inferred from homology"/>
<name>A0A0P1IMW1_9RHOB</name>
<evidence type="ECO:0000256" key="4">
    <source>
        <dbReference type="PIRNR" id="PIRNR037567"/>
    </source>
</evidence>
<dbReference type="Pfam" id="PF06253">
    <property type="entry name" value="MTTB"/>
    <property type="match status" value="1"/>
</dbReference>
<dbReference type="PIRSF" id="PIRSF037567">
    <property type="entry name" value="MTTB_MeTrfase"/>
    <property type="match status" value="1"/>
</dbReference>
<gene>
    <name evidence="6" type="ORF">PH7735_00792</name>
</gene>
<sequence length="519" mass="56546">MDKETQRRTRGGRRRQREGDASQPKPQRAVNYRQLKNPFPTMDVFSADEIANMHDTALRTLEELGIKVLLPEARRVFAAGGARVDESTEMVYIGRDMVEAAIGTAPKSIKCRAGARDRDFTLELGSLVFQAGAGAPNATDRERGRRPGSARDYVEYLKLTHHFDVFQMISPQVEPQDIETHLRHYFTTEAQFTHSDKFPFVFARGTPQVMDCFEMTRDFRGLSDAEFQASPHCYTIINTNSPRTLDIPMAQGLIDFARHGQMSIVTPFTLMGAMAPITVAGAITLSHAEALSAITLTQLVNPGAPICYGTFTSNVDMKSGAPAFGTPSHFQASLAAGQLARHIGLPWRSAAGSAANTNDVQAANENQFGLWGCLMSGATVIIHAAGWLEGGLSVSYEKLVTDAEVLNMVAELCAGNRAGPDEIGFGNAISEVDPSGHFFATSQTMERYNTAFYEPVVHDYANFGTWTERGAKDANTRATDVWKAILAEDARPAIDGDRLAQLKAHIAKRTAEGGAPPES</sequence>
<protein>
    <recommendedName>
        <fullName evidence="4">Methyltransferase</fullName>
        <ecNumber evidence="4">2.1.1.-</ecNumber>
    </recommendedName>
</protein>
<comment type="similarity">
    <text evidence="1 4">Belongs to the trimethylamine methyltransferase family.</text>
</comment>
<accession>A0A0P1IMW1</accession>
<dbReference type="Gene3D" id="3.20.20.480">
    <property type="entry name" value="Trimethylamine methyltransferase-like"/>
    <property type="match status" value="1"/>
</dbReference>
<evidence type="ECO:0000256" key="1">
    <source>
        <dbReference type="ARBA" id="ARBA00007137"/>
    </source>
</evidence>
<evidence type="ECO:0000313" key="6">
    <source>
        <dbReference type="EMBL" id="CUJ87625.1"/>
    </source>
</evidence>
<evidence type="ECO:0000256" key="5">
    <source>
        <dbReference type="SAM" id="MobiDB-lite"/>
    </source>
</evidence>
<evidence type="ECO:0000256" key="2">
    <source>
        <dbReference type="ARBA" id="ARBA00022603"/>
    </source>
</evidence>
<dbReference type="EMBL" id="CYTW01000001">
    <property type="protein sequence ID" value="CUJ87625.1"/>
    <property type="molecule type" value="Genomic_DNA"/>
</dbReference>
<dbReference type="GO" id="GO:0015948">
    <property type="term" value="P:methanogenesis"/>
    <property type="evidence" value="ECO:0007669"/>
    <property type="project" value="UniProtKB-UniRule"/>
</dbReference>
<dbReference type="GeneID" id="83879868"/>